<feature type="non-terminal residue" evidence="1">
    <location>
        <position position="489"/>
    </location>
</feature>
<feature type="non-terminal residue" evidence="1">
    <location>
        <position position="1"/>
    </location>
</feature>
<sequence length="489" mass="56498">DPCENFTAHVCGSTKWADVMVSSTEQYMMTQWLKNGALYMRNGIFNFPVTKKAEAFFASCKNTRKSEIEDMRVFMRERGLYMPDKAVPSRHPLDVVLDLYINWGVVFWFEISFSTVVPGTRSSISFSRSGKAKFARERMLHVKSKMSDIIYAKRFYDILYPEGLKESDLVTLLKNEDAILNILDSNIPLKPIIIPIRHIEELTPNISRDEHWLTYLNLHLSSYKLVPEDQVLLEDQQLLIDINMLFYKLRHAELLDHLGWWFVQEYLILAASEASSALHAYEKSPESYLAYDCYAEVENHYRNLLFMERKLAKERGKKDTRIPLEIIEHTVSLLERNKTKAFGEGSREGVKNIVRKISQRPHIPASDSDENNPDYFETMYKSHPSSESSFIRLWMATATAHKNASGWPLKDTLLRRPVTSSSAVEYDMWQNSIFLTQSVFNPPAFYENGLQSMNYGGLGALIALQVVKALNRKDNQVDISWNRTDNVTE</sequence>
<dbReference type="InterPro" id="IPR024079">
    <property type="entry name" value="MetalloPept_cat_dom_sf"/>
</dbReference>
<protein>
    <submittedName>
        <fullName evidence="1">Putative m13 family peptidase</fullName>
    </submittedName>
</protein>
<accession>A0A147BJK2</accession>
<dbReference type="PANTHER" id="PTHR11733">
    <property type="entry name" value="ZINC METALLOPROTEASE FAMILY M13 NEPRILYSIN-RELATED"/>
    <property type="match status" value="1"/>
</dbReference>
<dbReference type="GO" id="GO:0016485">
    <property type="term" value="P:protein processing"/>
    <property type="evidence" value="ECO:0007669"/>
    <property type="project" value="TreeGrafter"/>
</dbReference>
<dbReference type="PROSITE" id="PS51885">
    <property type="entry name" value="NEPRILYSIN"/>
    <property type="match status" value="1"/>
</dbReference>
<dbReference type="GO" id="GO:0004222">
    <property type="term" value="F:metalloendopeptidase activity"/>
    <property type="evidence" value="ECO:0007669"/>
    <property type="project" value="InterPro"/>
</dbReference>
<evidence type="ECO:0000313" key="1">
    <source>
        <dbReference type="EMBL" id="JAR90960.1"/>
    </source>
</evidence>
<dbReference type="EMBL" id="GEGO01004444">
    <property type="protein sequence ID" value="JAR90960.1"/>
    <property type="molecule type" value="Transcribed_RNA"/>
</dbReference>
<dbReference type="Gene3D" id="3.40.390.10">
    <property type="entry name" value="Collagenase (Catalytic Domain)"/>
    <property type="match status" value="1"/>
</dbReference>
<organism evidence="1">
    <name type="scientific">Ixodes ricinus</name>
    <name type="common">Common tick</name>
    <name type="synonym">Acarus ricinus</name>
    <dbReference type="NCBI Taxonomy" id="34613"/>
    <lineage>
        <taxon>Eukaryota</taxon>
        <taxon>Metazoa</taxon>
        <taxon>Ecdysozoa</taxon>
        <taxon>Arthropoda</taxon>
        <taxon>Chelicerata</taxon>
        <taxon>Arachnida</taxon>
        <taxon>Acari</taxon>
        <taxon>Parasitiformes</taxon>
        <taxon>Ixodida</taxon>
        <taxon>Ixodoidea</taxon>
        <taxon>Ixodidae</taxon>
        <taxon>Ixodinae</taxon>
        <taxon>Ixodes</taxon>
    </lineage>
</organism>
<dbReference type="AlphaFoldDB" id="A0A147BJK2"/>
<proteinExistence type="predicted"/>
<dbReference type="GO" id="GO:0005886">
    <property type="term" value="C:plasma membrane"/>
    <property type="evidence" value="ECO:0007669"/>
    <property type="project" value="TreeGrafter"/>
</dbReference>
<dbReference type="InterPro" id="IPR000718">
    <property type="entry name" value="Peptidase_M13"/>
</dbReference>
<dbReference type="PANTHER" id="PTHR11733:SF241">
    <property type="entry name" value="GH26575P-RELATED"/>
    <property type="match status" value="1"/>
</dbReference>
<dbReference type="SUPFAM" id="SSF55486">
    <property type="entry name" value="Metalloproteases ('zincins'), catalytic domain"/>
    <property type="match status" value="1"/>
</dbReference>
<reference evidence="1" key="1">
    <citation type="journal article" date="2018" name="PLoS Negl. Trop. Dis.">
        <title>Sialome diversity of ticks revealed by RNAseq of single tick salivary glands.</title>
        <authorList>
            <person name="Perner J."/>
            <person name="Kropackova S."/>
            <person name="Kopacek P."/>
            <person name="Ribeiro J.M."/>
        </authorList>
    </citation>
    <scope>NUCLEOTIDE SEQUENCE</scope>
    <source>
        <strain evidence="1">Siblings of single egg batch collected in Ceske Budejovice</strain>
        <tissue evidence="1">Salivary glands</tissue>
    </source>
</reference>
<name>A0A147BJK2_IXORI</name>